<feature type="signal peptide" evidence="1">
    <location>
        <begin position="1"/>
        <end position="26"/>
    </location>
</feature>
<evidence type="ECO:0000313" key="2">
    <source>
        <dbReference type="EMBL" id="KAF9976060.1"/>
    </source>
</evidence>
<dbReference type="EMBL" id="JAAAHW010004289">
    <property type="protein sequence ID" value="KAF9976060.1"/>
    <property type="molecule type" value="Genomic_DNA"/>
</dbReference>
<evidence type="ECO:0000256" key="1">
    <source>
        <dbReference type="SAM" id="SignalP"/>
    </source>
</evidence>
<dbReference type="Proteomes" id="UP000749646">
    <property type="component" value="Unassembled WGS sequence"/>
</dbReference>
<reference evidence="2" key="1">
    <citation type="journal article" date="2020" name="Fungal Divers.">
        <title>Resolving the Mortierellaceae phylogeny through synthesis of multi-gene phylogenetics and phylogenomics.</title>
        <authorList>
            <person name="Vandepol N."/>
            <person name="Liber J."/>
            <person name="Desiro A."/>
            <person name="Na H."/>
            <person name="Kennedy M."/>
            <person name="Barry K."/>
            <person name="Grigoriev I.V."/>
            <person name="Miller A.N."/>
            <person name="O'Donnell K."/>
            <person name="Stajich J.E."/>
            <person name="Bonito G."/>
        </authorList>
    </citation>
    <scope>NUCLEOTIDE SEQUENCE</scope>
    <source>
        <strain evidence="2">MES-2147</strain>
    </source>
</reference>
<organism evidence="2 3">
    <name type="scientific">Modicella reniformis</name>
    <dbReference type="NCBI Taxonomy" id="1440133"/>
    <lineage>
        <taxon>Eukaryota</taxon>
        <taxon>Fungi</taxon>
        <taxon>Fungi incertae sedis</taxon>
        <taxon>Mucoromycota</taxon>
        <taxon>Mortierellomycotina</taxon>
        <taxon>Mortierellomycetes</taxon>
        <taxon>Mortierellales</taxon>
        <taxon>Mortierellaceae</taxon>
        <taxon>Modicella</taxon>
    </lineage>
</organism>
<dbReference type="AlphaFoldDB" id="A0A9P6JGW7"/>
<gene>
    <name evidence="2" type="ORF">BGZ65_007984</name>
</gene>
<name>A0A9P6JGW7_9FUNG</name>
<sequence length="170" mass="18560">MLCTKSTLISALALTLALALASVVSAQKQVTILNKDRFCIFLPEEGMKVSSGGTSYCTSAIVPGDVEGTFKPFPAGFIRTANIKKEDDYIQVTGRFDRCQHKLSITDLGSSYDKNELPGTGCTAPYNHYMEIVEPDLERYCLRCCKSSGSCPIKDGYKGCQRVMGGNYDL</sequence>
<feature type="chain" id="PRO_5040184084" evidence="1">
    <location>
        <begin position="27"/>
        <end position="170"/>
    </location>
</feature>
<evidence type="ECO:0000313" key="3">
    <source>
        <dbReference type="Proteomes" id="UP000749646"/>
    </source>
</evidence>
<comment type="caution">
    <text evidence="2">The sequence shown here is derived from an EMBL/GenBank/DDBJ whole genome shotgun (WGS) entry which is preliminary data.</text>
</comment>
<dbReference type="OrthoDB" id="3044029at2759"/>
<proteinExistence type="predicted"/>
<accession>A0A9P6JGW7</accession>
<keyword evidence="1" id="KW-0732">Signal</keyword>
<keyword evidence="3" id="KW-1185">Reference proteome</keyword>
<protein>
    <submittedName>
        <fullName evidence="2">Uncharacterized protein</fullName>
    </submittedName>
</protein>